<sequence length="719" mass="80300">MPSNEGTERPSRASLRRPNGRPQACEPCRKRKVACDNRQPVCRRCEKTSRGPDCQYIVDPRMSIVAPVTSAVVGGPPGSPTSSHASSRVHQPTAAVRGTSVSSSSFSPVTDTPLSNPVTGPGYLGPTSFCGIYEEAEERLSLFREIACENARSHADAHVPTSSLPDLSPRTLETCLVVLRQIPLRKEAERLCGVYTNPNEMWYWLFGPRALASLYDTFEECLGDGKRSDAALADMAKRLCYNTSRPFPENADEPKTWERQFSGDNFRWETLAILFTYWAFGTNVSTPVRCEIMQVPKLRHKMNDYLEGIDICIQLCRSLNNGNTFLLFVLFRRTILESMKSGDASPLVWRGQGDVVSHLTFLGLHAEPNPPTYVPTICSEWRRRLCYYVFNIDKVIAAFTGRPPAFSRRYLLTPWPLDLPDSDLMSDKATLAKVAATQLDANGWNKSGIVGPSTICRARAVISTFRDEIFELAMGNGVGTTDELLWDIFNREKAAVAALPSKVLYKHEDLINPLVDHNMYAYKLLVRLEHLQNGFFIYRMLKQRGHDIQADLVAVSFELVSLTLLYWTHLDRVPRIVTDLEWIVMAYAAPSGGILSQELLCPSTTPGRTANSGKNGPSRFAIIEKLFLLVGFLDWVSPNAPNSDLCRSCKRVIRHVLEKVTAQEPAPAPGVEQAAPVFEPWNWDIGGTSLDFDFELLDTFDWLRPDVHASQGHLGNGLQ</sequence>
<dbReference type="CDD" id="cd00067">
    <property type="entry name" value="GAL4"/>
    <property type="match status" value="1"/>
</dbReference>
<feature type="compositionally biased region" description="Polar residues" evidence="4">
    <location>
        <begin position="80"/>
        <end position="90"/>
    </location>
</feature>
<protein>
    <recommendedName>
        <fullName evidence="5">Zn(2)-C6 fungal-type domain-containing protein</fullName>
    </recommendedName>
</protein>
<evidence type="ECO:0000256" key="4">
    <source>
        <dbReference type="SAM" id="MobiDB-lite"/>
    </source>
</evidence>
<dbReference type="InterPro" id="IPR001138">
    <property type="entry name" value="Zn2Cys6_DnaBD"/>
</dbReference>
<dbReference type="OrthoDB" id="6612291at2759"/>
<feature type="region of interest" description="Disordered" evidence="4">
    <location>
        <begin position="1"/>
        <end position="26"/>
    </location>
</feature>
<dbReference type="GO" id="GO:0008270">
    <property type="term" value="F:zinc ion binding"/>
    <property type="evidence" value="ECO:0007669"/>
    <property type="project" value="InterPro"/>
</dbReference>
<dbReference type="CDD" id="cd12148">
    <property type="entry name" value="fungal_TF_MHR"/>
    <property type="match status" value="1"/>
</dbReference>
<dbReference type="InterPro" id="IPR036864">
    <property type="entry name" value="Zn2-C6_fun-type_DNA-bd_sf"/>
</dbReference>
<dbReference type="EMBL" id="JAGPXD010000001">
    <property type="protein sequence ID" value="KAH7374640.1"/>
    <property type="molecule type" value="Genomic_DNA"/>
</dbReference>
<evidence type="ECO:0000259" key="5">
    <source>
        <dbReference type="PROSITE" id="PS50048"/>
    </source>
</evidence>
<evidence type="ECO:0000256" key="1">
    <source>
        <dbReference type="ARBA" id="ARBA00004123"/>
    </source>
</evidence>
<organism evidence="6 7">
    <name type="scientific">Plectosphaerella cucumerina</name>
    <dbReference type="NCBI Taxonomy" id="40658"/>
    <lineage>
        <taxon>Eukaryota</taxon>
        <taxon>Fungi</taxon>
        <taxon>Dikarya</taxon>
        <taxon>Ascomycota</taxon>
        <taxon>Pezizomycotina</taxon>
        <taxon>Sordariomycetes</taxon>
        <taxon>Hypocreomycetidae</taxon>
        <taxon>Glomerellales</taxon>
        <taxon>Plectosphaerellaceae</taxon>
        <taxon>Plectosphaerella</taxon>
    </lineage>
</organism>
<comment type="subcellular location">
    <subcellularLocation>
        <location evidence="1">Nucleus</location>
    </subcellularLocation>
</comment>
<dbReference type="PANTHER" id="PTHR31001">
    <property type="entry name" value="UNCHARACTERIZED TRANSCRIPTIONAL REGULATORY PROTEIN"/>
    <property type="match status" value="1"/>
</dbReference>
<dbReference type="Pfam" id="PF00172">
    <property type="entry name" value="Zn_clus"/>
    <property type="match status" value="1"/>
</dbReference>
<reference evidence="6" key="1">
    <citation type="journal article" date="2021" name="Nat. Commun.">
        <title>Genetic determinants of endophytism in the Arabidopsis root mycobiome.</title>
        <authorList>
            <person name="Mesny F."/>
            <person name="Miyauchi S."/>
            <person name="Thiergart T."/>
            <person name="Pickel B."/>
            <person name="Atanasova L."/>
            <person name="Karlsson M."/>
            <person name="Huettel B."/>
            <person name="Barry K.W."/>
            <person name="Haridas S."/>
            <person name="Chen C."/>
            <person name="Bauer D."/>
            <person name="Andreopoulos W."/>
            <person name="Pangilinan J."/>
            <person name="LaButti K."/>
            <person name="Riley R."/>
            <person name="Lipzen A."/>
            <person name="Clum A."/>
            <person name="Drula E."/>
            <person name="Henrissat B."/>
            <person name="Kohler A."/>
            <person name="Grigoriev I.V."/>
            <person name="Martin F.M."/>
            <person name="Hacquard S."/>
        </authorList>
    </citation>
    <scope>NUCLEOTIDE SEQUENCE</scope>
    <source>
        <strain evidence="6">MPI-CAGE-AT-0016</strain>
    </source>
</reference>
<accession>A0A8K0TQ86</accession>
<dbReference type="SMART" id="SM00066">
    <property type="entry name" value="GAL4"/>
    <property type="match status" value="1"/>
</dbReference>
<dbReference type="PROSITE" id="PS50048">
    <property type="entry name" value="ZN2_CY6_FUNGAL_2"/>
    <property type="match status" value="1"/>
</dbReference>
<dbReference type="InterPro" id="IPR050613">
    <property type="entry name" value="Sec_Metabolite_Reg"/>
</dbReference>
<gene>
    <name evidence="6" type="ORF">B0T11DRAFT_2247</name>
</gene>
<keyword evidence="2" id="KW-0479">Metal-binding</keyword>
<dbReference type="GO" id="GO:0000981">
    <property type="term" value="F:DNA-binding transcription factor activity, RNA polymerase II-specific"/>
    <property type="evidence" value="ECO:0007669"/>
    <property type="project" value="InterPro"/>
</dbReference>
<dbReference type="PANTHER" id="PTHR31001:SF40">
    <property type="entry name" value="ZN(II)2CYS6 TRANSCRIPTION FACTOR (EUROFUNG)"/>
    <property type="match status" value="1"/>
</dbReference>
<evidence type="ECO:0000256" key="2">
    <source>
        <dbReference type="ARBA" id="ARBA00022723"/>
    </source>
</evidence>
<evidence type="ECO:0000256" key="3">
    <source>
        <dbReference type="ARBA" id="ARBA00023242"/>
    </source>
</evidence>
<name>A0A8K0TQ86_9PEZI</name>
<evidence type="ECO:0000313" key="6">
    <source>
        <dbReference type="EMBL" id="KAH7374640.1"/>
    </source>
</evidence>
<keyword evidence="7" id="KW-1185">Reference proteome</keyword>
<dbReference type="AlphaFoldDB" id="A0A8K0TQ86"/>
<dbReference type="Gene3D" id="4.10.240.10">
    <property type="entry name" value="Zn(2)-C6 fungal-type DNA-binding domain"/>
    <property type="match status" value="1"/>
</dbReference>
<dbReference type="GO" id="GO:0006351">
    <property type="term" value="P:DNA-templated transcription"/>
    <property type="evidence" value="ECO:0007669"/>
    <property type="project" value="InterPro"/>
</dbReference>
<dbReference type="PROSITE" id="PS00463">
    <property type="entry name" value="ZN2_CY6_FUNGAL_1"/>
    <property type="match status" value="1"/>
</dbReference>
<feature type="domain" description="Zn(2)-C6 fungal-type" evidence="5">
    <location>
        <begin position="24"/>
        <end position="56"/>
    </location>
</feature>
<dbReference type="GO" id="GO:0005634">
    <property type="term" value="C:nucleus"/>
    <property type="evidence" value="ECO:0007669"/>
    <property type="project" value="UniProtKB-SubCell"/>
</dbReference>
<evidence type="ECO:0000313" key="7">
    <source>
        <dbReference type="Proteomes" id="UP000813385"/>
    </source>
</evidence>
<dbReference type="Pfam" id="PF04082">
    <property type="entry name" value="Fungal_trans"/>
    <property type="match status" value="1"/>
</dbReference>
<feature type="region of interest" description="Disordered" evidence="4">
    <location>
        <begin position="70"/>
        <end position="120"/>
    </location>
</feature>
<proteinExistence type="predicted"/>
<dbReference type="SUPFAM" id="SSF57701">
    <property type="entry name" value="Zn2/Cys6 DNA-binding domain"/>
    <property type="match status" value="1"/>
</dbReference>
<feature type="compositionally biased region" description="Polar residues" evidence="4">
    <location>
        <begin position="108"/>
        <end position="118"/>
    </location>
</feature>
<dbReference type="InterPro" id="IPR007219">
    <property type="entry name" value="XnlR_reg_dom"/>
</dbReference>
<feature type="compositionally biased region" description="Basic and acidic residues" evidence="4">
    <location>
        <begin position="1"/>
        <end position="11"/>
    </location>
</feature>
<comment type="caution">
    <text evidence="6">The sequence shown here is derived from an EMBL/GenBank/DDBJ whole genome shotgun (WGS) entry which is preliminary data.</text>
</comment>
<dbReference type="Proteomes" id="UP000813385">
    <property type="component" value="Unassembled WGS sequence"/>
</dbReference>
<dbReference type="GO" id="GO:0003677">
    <property type="term" value="F:DNA binding"/>
    <property type="evidence" value="ECO:0007669"/>
    <property type="project" value="InterPro"/>
</dbReference>
<keyword evidence="3" id="KW-0539">Nucleus</keyword>